<comment type="caution">
    <text evidence="1">The sequence shown here is derived from an EMBL/GenBank/DDBJ whole genome shotgun (WGS) entry which is preliminary data.</text>
</comment>
<dbReference type="PANTHER" id="PTHR42855">
    <property type="entry name" value="ABC TRANSPORTER ATP-BINDING SUBUNIT"/>
    <property type="match status" value="1"/>
</dbReference>
<dbReference type="GO" id="GO:0005524">
    <property type="term" value="F:ATP binding"/>
    <property type="evidence" value="ECO:0007669"/>
    <property type="project" value="UniProtKB-KW"/>
</dbReference>
<evidence type="ECO:0000313" key="1">
    <source>
        <dbReference type="EMBL" id="MYV06257.1"/>
    </source>
</evidence>
<dbReference type="Gene3D" id="3.40.50.300">
    <property type="entry name" value="P-loop containing nucleotide triphosphate hydrolases"/>
    <property type="match status" value="1"/>
</dbReference>
<dbReference type="PANTHER" id="PTHR42855:SF1">
    <property type="entry name" value="ABC TRANSPORTER DOMAIN-CONTAINING PROTEIN"/>
    <property type="match status" value="1"/>
</dbReference>
<reference evidence="1 2" key="1">
    <citation type="journal article" date="2019" name="Appl. Environ. Microbiol.">
        <title>Genetic determinants of hydroxycinnamic acid metabolism in heterofermentative lactobacilli.</title>
        <authorList>
            <person name="Gaur G."/>
            <person name="Oh J.H."/>
            <person name="Filannino P."/>
            <person name="Gobbetti M."/>
            <person name="van Pijkeren J.P."/>
            <person name="Ganzle M.G."/>
        </authorList>
    </citation>
    <scope>NUCLEOTIDE SEQUENCE [LARGE SCALE GENOMIC DNA]</scope>
    <source>
        <strain evidence="1 2">FUA3583</strain>
    </source>
</reference>
<keyword evidence="1" id="KW-0067">ATP-binding</keyword>
<dbReference type="EMBL" id="WEZT01000026">
    <property type="protein sequence ID" value="MYV06257.1"/>
    <property type="molecule type" value="Genomic_DNA"/>
</dbReference>
<proteinExistence type="predicted"/>
<sequence>MHQLGVSRPRLKAPTSEWSMGEMKKAALAVSLSEPHEMLIWDEPTNYLDIDAREQLQTLIQQVRPTMVLIDHDRHFIEETCTQQMTLNKFENIPHAY</sequence>
<dbReference type="AlphaFoldDB" id="A0A7C9J4T9"/>
<accession>A0A7C9J4T9</accession>
<dbReference type="SUPFAM" id="SSF52540">
    <property type="entry name" value="P-loop containing nucleoside triphosphate hydrolases"/>
    <property type="match status" value="1"/>
</dbReference>
<dbReference type="Proteomes" id="UP000480570">
    <property type="component" value="Unassembled WGS sequence"/>
</dbReference>
<protein>
    <submittedName>
        <fullName evidence="1">ATP-binding cassette domain-containing protein</fullName>
    </submittedName>
</protein>
<gene>
    <name evidence="1" type="ORF">GB992_10565</name>
</gene>
<dbReference type="InterPro" id="IPR051309">
    <property type="entry name" value="ABCF_ATPase"/>
</dbReference>
<dbReference type="InterPro" id="IPR027417">
    <property type="entry name" value="P-loop_NTPase"/>
</dbReference>
<organism evidence="1 2">
    <name type="scientific">Furfurilactobacillus rossiae</name>
    <dbReference type="NCBI Taxonomy" id="231049"/>
    <lineage>
        <taxon>Bacteria</taxon>
        <taxon>Bacillati</taxon>
        <taxon>Bacillota</taxon>
        <taxon>Bacilli</taxon>
        <taxon>Lactobacillales</taxon>
        <taxon>Lactobacillaceae</taxon>
        <taxon>Furfurilactobacillus</taxon>
    </lineage>
</organism>
<evidence type="ECO:0000313" key="2">
    <source>
        <dbReference type="Proteomes" id="UP000480570"/>
    </source>
</evidence>
<keyword evidence="1" id="KW-0547">Nucleotide-binding</keyword>
<name>A0A7C9J4T9_9LACO</name>